<sequence length="696" mass="81230">MTKSKKVDIITNDNEVIRNSEMDDMGYDAISVTNVDSATSPNLLILNKKKKNQKKKKKHSFVNLREWTKKIQEKYEKKINKNNKINAENQSTNINNDNSLSSSSSNSRCSLNQNFYYPSDESNFDSDIEQRIRRLLKLETSIIPTKIKKEKFDELVKDQIINKSNNQQELIVNKTDTKENNYNELDTNIEISKNSNNTDDSNIYNQDGSMELDYDNLNITLNNDIKPYNENVNTSNEVPNIKHDQTFPKENIQLNKLNNIEENCFSINEKETKISFPDSNNSEKTIISHEIHQTDKSEKEKNNENYDGKKNNNQINKRESEKLIGNSNKINDNIIASSESNTNKNGKHQFENYKRNINTSPSNIPTKNEKERGGKERGGKERGDKERGGKERGGKERGGKERGGKERGEKRSPEQSKDRTRNNINKDISETVNHRDGEKNKNNSIESNAIKKGNNNVKKNSQNNDDKVKEKEEPMSLRQRILSFIPGKHYLTKDKNRDNKKNEHGKDDNNTNSINIDHNSDKYKGMNSHQTSAKKHNQYIPNSHNPDKKRERTKDKDEKQDIHIDGHKETDSERTKKRPRNREIGRDRNREIDRDRNRETGRDRNREVENESNIARKRSHGNENDNNHNKNSNSVVRKVHDYNSSERPEKERHIYNSSDNQSRKYHPHTNKTDDNENWETKMSKLKEKLIKKNMNK</sequence>
<feature type="compositionally biased region" description="Basic and acidic residues" evidence="1">
    <location>
        <begin position="427"/>
        <end position="441"/>
    </location>
</feature>
<feature type="region of interest" description="Disordered" evidence="1">
    <location>
        <begin position="352"/>
        <end position="696"/>
    </location>
</feature>
<evidence type="ECO:0000256" key="1">
    <source>
        <dbReference type="SAM" id="MobiDB-lite"/>
    </source>
</evidence>
<feature type="compositionally biased region" description="Basic and acidic residues" evidence="1">
    <location>
        <begin position="581"/>
        <end position="609"/>
    </location>
</feature>
<dbReference type="VEuPathDB" id="PlasmoDB:PBANKA_0621600"/>
<dbReference type="EMBL" id="LT160026">
    <property type="protein sequence ID" value="CXI20572.1"/>
    <property type="molecule type" value="Genomic_DNA"/>
</dbReference>
<feature type="compositionally biased region" description="Basic and acidic residues" evidence="1">
    <location>
        <begin position="670"/>
        <end position="690"/>
    </location>
</feature>
<evidence type="ECO:0000313" key="2">
    <source>
        <dbReference type="EMBL" id="CXI20572.1"/>
    </source>
</evidence>
<dbReference type="AlphaFoldDB" id="A0A0Y9VFC8"/>
<evidence type="ECO:0000313" key="6">
    <source>
        <dbReference type="Proteomes" id="UP000219974"/>
    </source>
</evidence>
<gene>
    <name evidence="2" type="ORF">PBK173_000116500</name>
    <name evidence="3" type="ORF">PBNK65NY_000111500</name>
    <name evidence="4" type="ORF">PBSP11RLL_000111600</name>
</gene>
<feature type="compositionally biased region" description="Basic and acidic residues" evidence="1">
    <location>
        <begin position="638"/>
        <end position="654"/>
    </location>
</feature>
<feature type="region of interest" description="Disordered" evidence="1">
    <location>
        <begin position="82"/>
        <end position="107"/>
    </location>
</feature>
<evidence type="ECO:0000313" key="4">
    <source>
        <dbReference type="EMBL" id="SCO59202.1"/>
    </source>
</evidence>
<feature type="compositionally biased region" description="Basic and acidic residues" evidence="1">
    <location>
        <begin position="491"/>
        <end position="509"/>
    </location>
</feature>
<dbReference type="Proteomes" id="UP000219974">
    <property type="component" value="Chromosome 6"/>
</dbReference>
<accession>A0A0Y9VFC8</accession>
<name>A0A0Y9VFC8_PLABE</name>
<dbReference type="EMBL" id="LT608270">
    <property type="protein sequence ID" value="SCO59202.1"/>
    <property type="molecule type" value="Genomic_DNA"/>
</dbReference>
<dbReference type="Proteomes" id="UP000069549">
    <property type="component" value="Chromosome 6"/>
</dbReference>
<dbReference type="Proteomes" id="UP000516480">
    <property type="component" value="Chromosome 6"/>
</dbReference>
<dbReference type="EMBL" id="LT608142">
    <property type="protein sequence ID" value="SCM19973.1"/>
    <property type="molecule type" value="Genomic_DNA"/>
</dbReference>
<feature type="compositionally biased region" description="Basic and acidic residues" evidence="1">
    <location>
        <begin position="464"/>
        <end position="475"/>
    </location>
</feature>
<proteinExistence type="predicted"/>
<feature type="compositionally biased region" description="Basic and acidic residues" evidence="1">
    <location>
        <begin position="288"/>
        <end position="322"/>
    </location>
</feature>
<reference evidence="2 5" key="1">
    <citation type="submission" date="2016-02" db="EMBL/GenBank/DDBJ databases">
        <authorList>
            <consortium name="Pathogen Informatics"/>
        </authorList>
    </citation>
    <scope>NUCLEOTIDE SEQUENCE [LARGE SCALE GENOMIC DNA]</scope>
    <source>
        <strain evidence="2 5">K173</strain>
        <strain evidence="3 7">NK65 ny</strain>
        <strain evidence="4 6">SP11 RLL</strain>
    </source>
</reference>
<feature type="compositionally biased region" description="Low complexity" evidence="1">
    <location>
        <begin position="451"/>
        <end position="463"/>
    </location>
</feature>
<dbReference type="OMA" id="FMAANFK"/>
<feature type="region of interest" description="Disordered" evidence="1">
    <location>
        <begin position="288"/>
        <end position="324"/>
    </location>
</feature>
<feature type="compositionally biased region" description="Basic and acidic residues" evidence="1">
    <location>
        <begin position="367"/>
        <end position="421"/>
    </location>
</feature>
<protein>
    <submittedName>
        <fullName evidence="2">Uncharacterized protein</fullName>
    </submittedName>
</protein>
<evidence type="ECO:0000313" key="5">
    <source>
        <dbReference type="Proteomes" id="UP000069549"/>
    </source>
</evidence>
<evidence type="ECO:0000313" key="3">
    <source>
        <dbReference type="EMBL" id="SCM19973.1"/>
    </source>
</evidence>
<organism evidence="2 5">
    <name type="scientific">Plasmodium berghei</name>
    <dbReference type="NCBI Taxonomy" id="5821"/>
    <lineage>
        <taxon>Eukaryota</taxon>
        <taxon>Sar</taxon>
        <taxon>Alveolata</taxon>
        <taxon>Apicomplexa</taxon>
        <taxon>Aconoidasida</taxon>
        <taxon>Haemosporida</taxon>
        <taxon>Plasmodiidae</taxon>
        <taxon>Plasmodium</taxon>
        <taxon>Plasmodium (Vinckeia)</taxon>
    </lineage>
</organism>
<feature type="compositionally biased region" description="Basic and acidic residues" evidence="1">
    <location>
        <begin position="545"/>
        <end position="574"/>
    </location>
</feature>
<evidence type="ECO:0000313" key="7">
    <source>
        <dbReference type="Proteomes" id="UP000516480"/>
    </source>
</evidence>
<feature type="compositionally biased region" description="Polar residues" evidence="1">
    <location>
        <begin position="355"/>
        <end position="366"/>
    </location>
</feature>